<dbReference type="Proteomes" id="UP000282515">
    <property type="component" value="Unassembled WGS sequence"/>
</dbReference>
<proteinExistence type="predicted"/>
<feature type="coiled-coil region" evidence="1">
    <location>
        <begin position="200"/>
        <end position="227"/>
    </location>
</feature>
<dbReference type="OrthoDB" id="3746455at2"/>
<comment type="caution">
    <text evidence="3">The sequence shown here is derived from an EMBL/GenBank/DDBJ whole genome shotgun (WGS) entry which is preliminary data.</text>
</comment>
<protein>
    <submittedName>
        <fullName evidence="3">Uncharacterized protein</fullName>
    </submittedName>
</protein>
<reference evidence="3 4" key="1">
    <citation type="submission" date="2018-10" db="EMBL/GenBank/DDBJ databases">
        <title>Aeromicrobium sp. 9W16Y-2 whole genome shotgun sequence.</title>
        <authorList>
            <person name="Li F."/>
        </authorList>
    </citation>
    <scope>NUCLEOTIDE SEQUENCE [LARGE SCALE GENOMIC DNA]</scope>
    <source>
        <strain evidence="3 4">9W16Y-2</strain>
    </source>
</reference>
<name>A0A3L8PLG6_9ACTN</name>
<evidence type="ECO:0000313" key="3">
    <source>
        <dbReference type="EMBL" id="RLV56165.1"/>
    </source>
</evidence>
<evidence type="ECO:0000313" key="4">
    <source>
        <dbReference type="Proteomes" id="UP000282515"/>
    </source>
</evidence>
<organism evidence="3 4">
    <name type="scientific">Aeromicrobium phragmitis</name>
    <dbReference type="NCBI Taxonomy" id="2478914"/>
    <lineage>
        <taxon>Bacteria</taxon>
        <taxon>Bacillati</taxon>
        <taxon>Actinomycetota</taxon>
        <taxon>Actinomycetes</taxon>
        <taxon>Propionibacteriales</taxon>
        <taxon>Nocardioidaceae</taxon>
        <taxon>Aeromicrobium</taxon>
    </lineage>
</organism>
<keyword evidence="1" id="KW-0175">Coiled coil</keyword>
<feature type="transmembrane region" description="Helical" evidence="2">
    <location>
        <begin position="192"/>
        <end position="210"/>
    </location>
</feature>
<keyword evidence="2" id="KW-0812">Transmembrane</keyword>
<evidence type="ECO:0000256" key="2">
    <source>
        <dbReference type="SAM" id="Phobius"/>
    </source>
</evidence>
<evidence type="ECO:0000256" key="1">
    <source>
        <dbReference type="SAM" id="Coils"/>
    </source>
</evidence>
<sequence>MTSTWTLRDRRRELSVHDGGNGCVRVEVDGDLLEERTGELLDALTFELGPVDDVEQTVRVHLGVRKEVRRVEMREKPADEDEARPLVVPFVPPPGTKARRRYDLQEAHPRLYAARHVASSIGGILIGILGVGALVSAFLSQFVPRIDWSWLPDLPDISPPSWLRYIDPLYWLSRVLPDWDWFGWLPDLDLSWLQYVVPVLVAIAIAVGELERRKKRLEREQRAEEGDADR</sequence>
<keyword evidence="4" id="KW-1185">Reference proteome</keyword>
<feature type="transmembrane region" description="Helical" evidence="2">
    <location>
        <begin position="117"/>
        <end position="139"/>
    </location>
</feature>
<gene>
    <name evidence="3" type="ORF">D9V41_06920</name>
</gene>
<dbReference type="AlphaFoldDB" id="A0A3L8PLG6"/>
<dbReference type="RefSeq" id="WP_121793824.1">
    <property type="nucleotide sequence ID" value="NZ_RDBF01000004.1"/>
</dbReference>
<accession>A0A3L8PLG6</accession>
<keyword evidence="2" id="KW-1133">Transmembrane helix</keyword>
<dbReference type="EMBL" id="RDBF01000004">
    <property type="protein sequence ID" value="RLV56165.1"/>
    <property type="molecule type" value="Genomic_DNA"/>
</dbReference>
<keyword evidence="2" id="KW-0472">Membrane</keyword>